<feature type="region of interest" description="Disordered" evidence="4">
    <location>
        <begin position="63"/>
        <end position="90"/>
    </location>
</feature>
<dbReference type="PANTHER" id="PTHR45789">
    <property type="entry name" value="FI18025P1"/>
    <property type="match status" value="1"/>
</dbReference>
<dbReference type="PANTHER" id="PTHR45789:SF2">
    <property type="entry name" value="FI18025P1"/>
    <property type="match status" value="1"/>
</dbReference>
<keyword evidence="2 3" id="KW-0539">Nucleus</keyword>
<dbReference type="InterPro" id="IPR009071">
    <property type="entry name" value="HMG_box_dom"/>
</dbReference>
<feature type="compositionally biased region" description="Low complexity" evidence="4">
    <location>
        <begin position="113"/>
        <end position="138"/>
    </location>
</feature>
<gene>
    <name evidence="6" type="ORF">ALEPTO_LOCUS10203</name>
</gene>
<feature type="region of interest" description="Disordered" evidence="4">
    <location>
        <begin position="106"/>
        <end position="140"/>
    </location>
</feature>
<feature type="domain" description="HMG box" evidence="5">
    <location>
        <begin position="150"/>
        <end position="218"/>
    </location>
</feature>
<keyword evidence="7" id="KW-1185">Reference proteome</keyword>
<name>A0A9N9H4Z6_9GLOM</name>
<feature type="DNA-binding region" description="HMG box" evidence="3">
    <location>
        <begin position="150"/>
        <end position="218"/>
    </location>
</feature>
<evidence type="ECO:0000256" key="3">
    <source>
        <dbReference type="PROSITE-ProRule" id="PRU00267"/>
    </source>
</evidence>
<keyword evidence="1 3" id="KW-0238">DNA-binding</keyword>
<feature type="compositionally biased region" description="Low complexity" evidence="4">
    <location>
        <begin position="68"/>
        <end position="87"/>
    </location>
</feature>
<evidence type="ECO:0000256" key="1">
    <source>
        <dbReference type="ARBA" id="ARBA00023125"/>
    </source>
</evidence>
<organism evidence="6 7">
    <name type="scientific">Ambispora leptoticha</name>
    <dbReference type="NCBI Taxonomy" id="144679"/>
    <lineage>
        <taxon>Eukaryota</taxon>
        <taxon>Fungi</taxon>
        <taxon>Fungi incertae sedis</taxon>
        <taxon>Mucoromycota</taxon>
        <taxon>Glomeromycotina</taxon>
        <taxon>Glomeromycetes</taxon>
        <taxon>Archaeosporales</taxon>
        <taxon>Ambisporaceae</taxon>
        <taxon>Ambispora</taxon>
    </lineage>
</organism>
<dbReference type="EMBL" id="CAJVPS010010311">
    <property type="protein sequence ID" value="CAG8657093.1"/>
    <property type="molecule type" value="Genomic_DNA"/>
</dbReference>
<reference evidence="6" key="1">
    <citation type="submission" date="2021-06" db="EMBL/GenBank/DDBJ databases">
        <authorList>
            <person name="Kallberg Y."/>
            <person name="Tangrot J."/>
            <person name="Rosling A."/>
        </authorList>
    </citation>
    <scope>NUCLEOTIDE SEQUENCE</scope>
    <source>
        <strain evidence="6">FL130A</strain>
    </source>
</reference>
<evidence type="ECO:0000313" key="7">
    <source>
        <dbReference type="Proteomes" id="UP000789508"/>
    </source>
</evidence>
<dbReference type="GO" id="GO:0000978">
    <property type="term" value="F:RNA polymerase II cis-regulatory region sequence-specific DNA binding"/>
    <property type="evidence" value="ECO:0007669"/>
    <property type="project" value="TreeGrafter"/>
</dbReference>
<feature type="compositionally biased region" description="Low complexity" evidence="4">
    <location>
        <begin position="20"/>
        <end position="39"/>
    </location>
</feature>
<feature type="region of interest" description="Disordered" evidence="4">
    <location>
        <begin position="212"/>
        <end position="247"/>
    </location>
</feature>
<dbReference type="Proteomes" id="UP000789508">
    <property type="component" value="Unassembled WGS sequence"/>
</dbReference>
<accession>A0A9N9H4Z6</accession>
<proteinExistence type="predicted"/>
<protein>
    <submittedName>
        <fullName evidence="6">13715_t:CDS:1</fullName>
    </submittedName>
</protein>
<evidence type="ECO:0000256" key="4">
    <source>
        <dbReference type="SAM" id="MobiDB-lite"/>
    </source>
</evidence>
<evidence type="ECO:0000256" key="2">
    <source>
        <dbReference type="ARBA" id="ARBA00023242"/>
    </source>
</evidence>
<dbReference type="AlphaFoldDB" id="A0A9N9H4Z6"/>
<dbReference type="InterPro" id="IPR036910">
    <property type="entry name" value="HMG_box_dom_sf"/>
</dbReference>
<dbReference type="SUPFAM" id="SSF47095">
    <property type="entry name" value="HMG-box"/>
    <property type="match status" value="1"/>
</dbReference>
<dbReference type="InterPro" id="IPR051356">
    <property type="entry name" value="SOX/SOX-like_TF"/>
</dbReference>
<dbReference type="GO" id="GO:0000981">
    <property type="term" value="F:DNA-binding transcription factor activity, RNA polymerase II-specific"/>
    <property type="evidence" value="ECO:0007669"/>
    <property type="project" value="TreeGrafter"/>
</dbReference>
<dbReference type="Pfam" id="PF00505">
    <property type="entry name" value="HMG_box"/>
    <property type="match status" value="1"/>
</dbReference>
<sequence length="532" mass="59553">MNPINDPEMCIFTKQEQEESPCIGSMPSSPSCSEISFPHSPSATDPDFAFYRVPKGFNVVLVPKPDESTTSTSSPIDDSNNALLNNNIDDDASSYSTKSVNIDASVPSNDEYSSNINPNNLTNNTSSLPSSSTSSRLSAYRKRKADKNYIPRPKNCFMAYREHIKEKFLVENPGMNNKVVSVLAAKMWNNEPESVKEQWRERAKQLKLEHKMKYPDYKFKPQKKKSNLKTPGGTKTSAKNRKKTLDSDKQHLFADDYPNEIICGGDDDNKIIYPINIEAADEQDYMHHLQKKALFGHYRASSVESVSSWTSDSTASTPLLSPFTCSPASYSPPIFPFGNPNTNNQMCRSQSALRYEAGNLSHSQEDAHNGGNNMMFSHHHSASHQYEVDELNQMYNQMDVSARAVMPVDDGFVLDSTYDESTLRTAALLNQSLAPCSSSSEMSSTDYDLMAMGHFASPIPEEQGFYVDYDNSANDYSNFNPSIDPQSNQQVYSSLAEHYAFALETPRRNSQLLAEFQNGLRQNEIMLQGLLD</sequence>
<dbReference type="Gene3D" id="1.10.30.10">
    <property type="entry name" value="High mobility group box domain"/>
    <property type="match status" value="1"/>
</dbReference>
<dbReference type="PROSITE" id="PS50118">
    <property type="entry name" value="HMG_BOX_2"/>
    <property type="match status" value="1"/>
</dbReference>
<feature type="region of interest" description="Disordered" evidence="4">
    <location>
        <begin position="16"/>
        <end position="39"/>
    </location>
</feature>
<dbReference type="GO" id="GO:0005634">
    <property type="term" value="C:nucleus"/>
    <property type="evidence" value="ECO:0007669"/>
    <property type="project" value="UniProtKB-UniRule"/>
</dbReference>
<comment type="caution">
    <text evidence="6">The sequence shown here is derived from an EMBL/GenBank/DDBJ whole genome shotgun (WGS) entry which is preliminary data.</text>
</comment>
<dbReference type="SMART" id="SM00398">
    <property type="entry name" value="HMG"/>
    <property type="match status" value="1"/>
</dbReference>
<dbReference type="CDD" id="cd01389">
    <property type="entry name" value="HMG-box_ROX1-like"/>
    <property type="match status" value="1"/>
</dbReference>
<dbReference type="OrthoDB" id="6247875at2759"/>
<evidence type="ECO:0000313" key="6">
    <source>
        <dbReference type="EMBL" id="CAG8657093.1"/>
    </source>
</evidence>
<evidence type="ECO:0000259" key="5">
    <source>
        <dbReference type="PROSITE" id="PS50118"/>
    </source>
</evidence>